<organism evidence="2 3">
    <name type="scientific">Roseiarcus fermentans</name>
    <dbReference type="NCBI Taxonomy" id="1473586"/>
    <lineage>
        <taxon>Bacteria</taxon>
        <taxon>Pseudomonadati</taxon>
        <taxon>Pseudomonadota</taxon>
        <taxon>Alphaproteobacteria</taxon>
        <taxon>Hyphomicrobiales</taxon>
        <taxon>Roseiarcaceae</taxon>
        <taxon>Roseiarcus</taxon>
    </lineage>
</organism>
<feature type="region of interest" description="Disordered" evidence="1">
    <location>
        <begin position="47"/>
        <end position="71"/>
    </location>
</feature>
<reference evidence="2 3" key="1">
    <citation type="submission" date="2018-06" db="EMBL/GenBank/DDBJ databases">
        <title>Genomic Encyclopedia of Type Strains, Phase IV (KMG-IV): sequencing the most valuable type-strain genomes for metagenomic binning, comparative biology and taxonomic classification.</title>
        <authorList>
            <person name="Goeker M."/>
        </authorList>
    </citation>
    <scope>NUCLEOTIDE SEQUENCE [LARGE SCALE GENOMIC DNA]</scope>
    <source>
        <strain evidence="2 3">DSM 24875</strain>
    </source>
</reference>
<gene>
    <name evidence="2" type="ORF">DFR50_10564</name>
</gene>
<accession>A0A366FP09</accession>
<dbReference type="Proteomes" id="UP000253529">
    <property type="component" value="Unassembled WGS sequence"/>
</dbReference>
<dbReference type="EMBL" id="QNRK01000005">
    <property type="protein sequence ID" value="RBP16423.1"/>
    <property type="molecule type" value="Genomic_DNA"/>
</dbReference>
<keyword evidence="3" id="KW-1185">Reference proteome</keyword>
<evidence type="ECO:0000313" key="2">
    <source>
        <dbReference type="EMBL" id="RBP16423.1"/>
    </source>
</evidence>
<comment type="caution">
    <text evidence="2">The sequence shown here is derived from an EMBL/GenBank/DDBJ whole genome shotgun (WGS) entry which is preliminary data.</text>
</comment>
<dbReference type="AlphaFoldDB" id="A0A366FP09"/>
<dbReference type="RefSeq" id="WP_113888232.1">
    <property type="nucleotide sequence ID" value="NZ_QNRK01000005.1"/>
</dbReference>
<name>A0A366FP09_9HYPH</name>
<sequence>MAATVAALAARLAAPAGDYDADDAALRESIGRLGREVVRLFSAVAASGGAGLPADREPSAIDTARIRTPGA</sequence>
<evidence type="ECO:0000313" key="3">
    <source>
        <dbReference type="Proteomes" id="UP000253529"/>
    </source>
</evidence>
<protein>
    <submittedName>
        <fullName evidence="2">Uncharacterized protein</fullName>
    </submittedName>
</protein>
<evidence type="ECO:0000256" key="1">
    <source>
        <dbReference type="SAM" id="MobiDB-lite"/>
    </source>
</evidence>
<proteinExistence type="predicted"/>